<protein>
    <recommendedName>
        <fullName evidence="3">Urease accessory protein UreD</fullName>
    </recommendedName>
</protein>
<comment type="subcellular location">
    <subcellularLocation>
        <location evidence="3">Cytoplasm</location>
    </subcellularLocation>
</comment>
<comment type="function">
    <text evidence="3">Required for maturation of urease via the functional incorporation of the urease nickel metallocenter.</text>
</comment>
<organism evidence="4 5">
    <name type="scientific">Chamaesiphon minutus (strain ATCC 27169 / PCC 6605)</name>
    <dbReference type="NCBI Taxonomy" id="1173020"/>
    <lineage>
        <taxon>Bacteria</taxon>
        <taxon>Bacillati</taxon>
        <taxon>Cyanobacteriota</taxon>
        <taxon>Cyanophyceae</taxon>
        <taxon>Gomontiellales</taxon>
        <taxon>Chamaesiphonaceae</taxon>
        <taxon>Chamaesiphon</taxon>
    </lineage>
</organism>
<keyword evidence="3" id="KW-0963">Cytoplasm</keyword>
<gene>
    <name evidence="3" type="primary">ureD</name>
    <name evidence="4" type="ORF">Cha6605_0148</name>
</gene>
<comment type="subunit">
    <text evidence="3">UreD, UreF and UreG form a complex that acts as a GTP-hydrolysis-dependent molecular chaperone, activating the urease apoprotein by helping to assemble the nickel containing metallocenter of UreC. The UreE protein probably delivers the nickel.</text>
</comment>
<dbReference type="HOGENOM" id="CLU_056339_0_0_3"/>
<evidence type="ECO:0000256" key="3">
    <source>
        <dbReference type="HAMAP-Rule" id="MF_01384"/>
    </source>
</evidence>
<keyword evidence="5" id="KW-1185">Reference proteome</keyword>
<dbReference type="InterPro" id="IPR002669">
    <property type="entry name" value="UreD"/>
</dbReference>
<comment type="similarity">
    <text evidence="1 3">Belongs to the UreD family.</text>
</comment>
<reference evidence="4 5" key="1">
    <citation type="submission" date="2012-05" db="EMBL/GenBank/DDBJ databases">
        <title>Finished chromosome of genome of Chamaesiphon sp. PCC 6605.</title>
        <authorList>
            <consortium name="US DOE Joint Genome Institute"/>
            <person name="Gugger M."/>
            <person name="Coursin T."/>
            <person name="Rippka R."/>
            <person name="Tandeau De Marsac N."/>
            <person name="Huntemann M."/>
            <person name="Wei C.-L."/>
            <person name="Han J."/>
            <person name="Detter J.C."/>
            <person name="Han C."/>
            <person name="Tapia R."/>
            <person name="Chen A."/>
            <person name="Kyrpides N."/>
            <person name="Mavromatis K."/>
            <person name="Markowitz V."/>
            <person name="Szeto E."/>
            <person name="Ivanova N."/>
            <person name="Pagani I."/>
            <person name="Pati A."/>
            <person name="Goodwin L."/>
            <person name="Nordberg H.P."/>
            <person name="Cantor M.N."/>
            <person name="Hua S.X."/>
            <person name="Woyke T."/>
            <person name="Kerfeld C.A."/>
        </authorList>
    </citation>
    <scope>NUCLEOTIDE SEQUENCE [LARGE SCALE GENOMIC DNA]</scope>
    <source>
        <strain evidence="5">ATCC 27169 / PCC 6605</strain>
    </source>
</reference>
<sequence>MNQNNLDAFPGWQGRLQLIYGYARGKTQAIEHRGTAPLKVQRSFYPESVAICHNTILHTAGGVVGGDRLNIDIDLQPRSRAVITTAAAAKIYGSNGALASEQIVQNVGENACLEWLPQETIIFDGALFDRHLQVNLAATASWLGWEIDRFGRTARGERFNHGVWRSATEVYRQGIPVWIDRQLLYGDDQIDLPNILAGYPIVGTLAWIGATSLEPDALLASKNLVIKARSLFDGEPSKIGVTRLTEGILCRYRGDSTTEVRRWFTAVWHLLRHFYLDSPPIHLRVWQ</sequence>
<dbReference type="AlphaFoldDB" id="K9UB56"/>
<name>K9UB56_CHAP6</name>
<dbReference type="Proteomes" id="UP000010366">
    <property type="component" value="Chromosome"/>
</dbReference>
<proteinExistence type="inferred from homology"/>
<dbReference type="eggNOG" id="COG0829">
    <property type="taxonomic scope" value="Bacteria"/>
</dbReference>
<evidence type="ECO:0000313" key="5">
    <source>
        <dbReference type="Proteomes" id="UP000010366"/>
    </source>
</evidence>
<evidence type="ECO:0000256" key="2">
    <source>
        <dbReference type="ARBA" id="ARBA00023186"/>
    </source>
</evidence>
<accession>K9UB56</accession>
<dbReference type="GO" id="GO:0016151">
    <property type="term" value="F:nickel cation binding"/>
    <property type="evidence" value="ECO:0007669"/>
    <property type="project" value="UniProtKB-UniRule"/>
</dbReference>
<keyword evidence="2 3" id="KW-0143">Chaperone</keyword>
<dbReference type="KEGG" id="cmp:Cha6605_0148"/>
<dbReference type="PANTHER" id="PTHR33643">
    <property type="entry name" value="UREASE ACCESSORY PROTEIN D"/>
    <property type="match status" value="1"/>
</dbReference>
<keyword evidence="3" id="KW-0996">Nickel insertion</keyword>
<dbReference type="PANTHER" id="PTHR33643:SF1">
    <property type="entry name" value="UREASE ACCESSORY PROTEIN D"/>
    <property type="match status" value="1"/>
</dbReference>
<evidence type="ECO:0000313" key="4">
    <source>
        <dbReference type="EMBL" id="AFY91454.1"/>
    </source>
</evidence>
<dbReference type="EMBL" id="CP003600">
    <property type="protein sequence ID" value="AFY91454.1"/>
    <property type="molecule type" value="Genomic_DNA"/>
</dbReference>
<evidence type="ECO:0000256" key="1">
    <source>
        <dbReference type="ARBA" id="ARBA00007177"/>
    </source>
</evidence>
<dbReference type="RefSeq" id="WP_015157649.1">
    <property type="nucleotide sequence ID" value="NC_019697.1"/>
</dbReference>
<dbReference type="PATRIC" id="fig|1173020.3.peg.171"/>
<dbReference type="GO" id="GO:0005737">
    <property type="term" value="C:cytoplasm"/>
    <property type="evidence" value="ECO:0007669"/>
    <property type="project" value="UniProtKB-SubCell"/>
</dbReference>
<dbReference type="Pfam" id="PF01774">
    <property type="entry name" value="UreD"/>
    <property type="match status" value="1"/>
</dbReference>
<dbReference type="OrthoDB" id="9798842at2"/>
<dbReference type="HAMAP" id="MF_01384">
    <property type="entry name" value="UreD"/>
    <property type="match status" value="1"/>
</dbReference>
<dbReference type="STRING" id="1173020.Cha6605_0148"/>